<sequence length="361" mass="40849">MQAKYEVVEAGLREQILAGEYKIGDKLPTETELMARYDVSRYTVRRAVGDLENEHMIYRIQGGGMYVNDWQSVKTEDQNTNRMIGILTTHIADYIFPNIISGADQIISDSGYALLLANTHNDPKRERRSLISMFDSNIAGLIIEPTQSTLKSPNADLYEKIRQTGLPTVFINATYPSYEAVSVTTDDAGAILRLTNYLIDAGHERILGAFQVDDAQGVNRMNGYIKAYQQHPDIALKSNVVMYRSMDSIKEILSQIEHYLRSPVETRPTAIMCYNDQLAIQVMDLVKSLDLRIPEDVSVTGFDDYSLGRYLEPGLTTMVHEKERMGHDAASLLLNMIDKRPVESIVYEPELVERRSVKKNN</sequence>
<keyword evidence="6" id="KW-1185">Reference proteome</keyword>
<dbReference type="Pfam" id="PF00392">
    <property type="entry name" value="GntR"/>
    <property type="match status" value="1"/>
</dbReference>
<evidence type="ECO:0000259" key="4">
    <source>
        <dbReference type="PROSITE" id="PS50949"/>
    </source>
</evidence>
<evidence type="ECO:0000256" key="1">
    <source>
        <dbReference type="ARBA" id="ARBA00023015"/>
    </source>
</evidence>
<dbReference type="InterPro" id="IPR036390">
    <property type="entry name" value="WH_DNA-bd_sf"/>
</dbReference>
<dbReference type="PANTHER" id="PTHR30146:SF150">
    <property type="entry name" value="ARABINOSE METABOLISM TRANSCRIPTIONAL REPRESSOR"/>
    <property type="match status" value="1"/>
</dbReference>
<dbReference type="OrthoDB" id="9813468at2"/>
<proteinExistence type="predicted"/>
<comment type="caution">
    <text evidence="5">The sequence shown here is derived from an EMBL/GenBank/DDBJ whole genome shotgun (WGS) entry which is preliminary data.</text>
</comment>
<dbReference type="SMART" id="SM00345">
    <property type="entry name" value="HTH_GNTR"/>
    <property type="match status" value="1"/>
</dbReference>
<keyword evidence="3" id="KW-0804">Transcription</keyword>
<evidence type="ECO:0000313" key="6">
    <source>
        <dbReference type="Proteomes" id="UP000050911"/>
    </source>
</evidence>
<dbReference type="STRING" id="1302272.FC96_GL002353"/>
<protein>
    <submittedName>
        <fullName evidence="5">Arabinose operon repressor</fullName>
    </submittedName>
</protein>
<dbReference type="Pfam" id="PF13377">
    <property type="entry name" value="Peripla_BP_3"/>
    <property type="match status" value="1"/>
</dbReference>
<dbReference type="PRINTS" id="PR00035">
    <property type="entry name" value="HTHGNTR"/>
</dbReference>
<dbReference type="Gene3D" id="1.10.10.10">
    <property type="entry name" value="Winged helix-like DNA-binding domain superfamily/Winged helix DNA-binding domain"/>
    <property type="match status" value="1"/>
</dbReference>
<dbReference type="PANTHER" id="PTHR30146">
    <property type="entry name" value="LACI-RELATED TRANSCRIPTIONAL REPRESSOR"/>
    <property type="match status" value="1"/>
</dbReference>
<keyword evidence="1" id="KW-0805">Transcription regulation</keyword>
<dbReference type="PROSITE" id="PS50949">
    <property type="entry name" value="HTH_GNTR"/>
    <property type="match status" value="1"/>
</dbReference>
<dbReference type="Gene3D" id="3.40.50.2300">
    <property type="match status" value="2"/>
</dbReference>
<reference evidence="5 6" key="1">
    <citation type="journal article" date="2015" name="Genome Announc.">
        <title>Expanding the biotechnology potential of lactobacilli through comparative genomics of 213 strains and associated genera.</title>
        <authorList>
            <person name="Sun Z."/>
            <person name="Harris H.M."/>
            <person name="McCann A."/>
            <person name="Guo C."/>
            <person name="Argimon S."/>
            <person name="Zhang W."/>
            <person name="Yang X."/>
            <person name="Jeffery I.B."/>
            <person name="Cooney J.C."/>
            <person name="Kagawa T.F."/>
            <person name="Liu W."/>
            <person name="Song Y."/>
            <person name="Salvetti E."/>
            <person name="Wrobel A."/>
            <person name="Rasinkangas P."/>
            <person name="Parkhill J."/>
            <person name="Rea M.C."/>
            <person name="O'Sullivan O."/>
            <person name="Ritari J."/>
            <person name="Douillard F.P."/>
            <person name="Paul Ross R."/>
            <person name="Yang R."/>
            <person name="Briner A.E."/>
            <person name="Felis G.E."/>
            <person name="de Vos W.M."/>
            <person name="Barrangou R."/>
            <person name="Klaenhammer T.R."/>
            <person name="Caufield P.W."/>
            <person name="Cui Y."/>
            <person name="Zhang H."/>
            <person name="O'Toole P.W."/>
        </authorList>
    </citation>
    <scope>NUCLEOTIDE SEQUENCE [LARGE SCALE GENOMIC DNA]</scope>
    <source>
        <strain evidence="5 6">JCM 15530</strain>
    </source>
</reference>
<name>A0A0R1HLJ3_9LACO</name>
<feature type="domain" description="HTH gntR-type" evidence="4">
    <location>
        <begin position="2"/>
        <end position="70"/>
    </location>
</feature>
<dbReference type="EMBL" id="AZCX01000007">
    <property type="protein sequence ID" value="KRK47630.1"/>
    <property type="molecule type" value="Genomic_DNA"/>
</dbReference>
<accession>A0A0R1HLJ3</accession>
<dbReference type="InterPro" id="IPR033532">
    <property type="entry name" value="AraR_ligand_bind_dom"/>
</dbReference>
<keyword evidence="2" id="KW-0238">DNA-binding</keyword>
<dbReference type="AlphaFoldDB" id="A0A0R1HLJ3"/>
<dbReference type="RefSeq" id="WP_056942789.1">
    <property type="nucleotide sequence ID" value="NZ_AZCX01000007.1"/>
</dbReference>
<dbReference type="InterPro" id="IPR028082">
    <property type="entry name" value="Peripla_BP_I"/>
</dbReference>
<dbReference type="CDD" id="cd01541">
    <property type="entry name" value="PBP1_AraR"/>
    <property type="match status" value="1"/>
</dbReference>
<dbReference type="Proteomes" id="UP000050911">
    <property type="component" value="Unassembled WGS sequence"/>
</dbReference>
<evidence type="ECO:0000313" key="5">
    <source>
        <dbReference type="EMBL" id="KRK47630.1"/>
    </source>
</evidence>
<organism evidence="5 6">
    <name type="scientific">Secundilactobacillus kimchicus JCM 15530</name>
    <dbReference type="NCBI Taxonomy" id="1302272"/>
    <lineage>
        <taxon>Bacteria</taxon>
        <taxon>Bacillati</taxon>
        <taxon>Bacillota</taxon>
        <taxon>Bacilli</taxon>
        <taxon>Lactobacillales</taxon>
        <taxon>Lactobacillaceae</taxon>
        <taxon>Secundilactobacillus</taxon>
    </lineage>
</organism>
<dbReference type="GO" id="GO:0000976">
    <property type="term" value="F:transcription cis-regulatory region binding"/>
    <property type="evidence" value="ECO:0007669"/>
    <property type="project" value="TreeGrafter"/>
</dbReference>
<dbReference type="InterPro" id="IPR046335">
    <property type="entry name" value="LacI/GalR-like_sensor"/>
</dbReference>
<dbReference type="CDD" id="cd07377">
    <property type="entry name" value="WHTH_GntR"/>
    <property type="match status" value="1"/>
</dbReference>
<dbReference type="PATRIC" id="fig|1302272.5.peg.2404"/>
<gene>
    <name evidence="5" type="ORF">FC96_GL002353</name>
</gene>
<dbReference type="InterPro" id="IPR000524">
    <property type="entry name" value="Tscrpt_reg_HTH_GntR"/>
</dbReference>
<evidence type="ECO:0000256" key="2">
    <source>
        <dbReference type="ARBA" id="ARBA00023125"/>
    </source>
</evidence>
<evidence type="ECO:0000256" key="3">
    <source>
        <dbReference type="ARBA" id="ARBA00023163"/>
    </source>
</evidence>
<dbReference type="InterPro" id="IPR036388">
    <property type="entry name" value="WH-like_DNA-bd_sf"/>
</dbReference>
<dbReference type="SUPFAM" id="SSF46785">
    <property type="entry name" value="Winged helix' DNA-binding domain"/>
    <property type="match status" value="1"/>
</dbReference>
<dbReference type="SUPFAM" id="SSF53822">
    <property type="entry name" value="Periplasmic binding protein-like I"/>
    <property type="match status" value="1"/>
</dbReference>
<dbReference type="GO" id="GO:0003700">
    <property type="term" value="F:DNA-binding transcription factor activity"/>
    <property type="evidence" value="ECO:0007669"/>
    <property type="project" value="InterPro"/>
</dbReference>